<dbReference type="EMBL" id="LNXX01000054">
    <property type="protein sequence ID" value="KTC78452.1"/>
    <property type="molecule type" value="Genomic_DNA"/>
</dbReference>
<reference evidence="7 9" key="1">
    <citation type="submission" date="2015-11" db="EMBL/GenBank/DDBJ databases">
        <title>Genomic analysis of 38 Legionella species identifies large and diverse effector repertoires.</title>
        <authorList>
            <person name="Burstein D."/>
            <person name="Amaro F."/>
            <person name="Zusman T."/>
            <person name="Lifshitz Z."/>
            <person name="Cohen O."/>
            <person name="Gilbert J.A."/>
            <person name="Pupko T."/>
            <person name="Shuman H.A."/>
            <person name="Segal G."/>
        </authorList>
    </citation>
    <scope>NUCLEOTIDE SEQUENCE [LARGE SCALE GENOMIC DNA]</scope>
    <source>
        <strain evidence="7 9">CDC#72-OH-14</strain>
    </source>
</reference>
<dbReference type="Gene3D" id="3.40.50.2000">
    <property type="entry name" value="Glycogen Phosphorylase B"/>
    <property type="match status" value="2"/>
</dbReference>
<name>A0A378IMG3_9GAMM</name>
<dbReference type="RefSeq" id="WP_058466519.1">
    <property type="nucleotide sequence ID" value="NZ_CAAAHQ010000026.1"/>
</dbReference>
<comment type="catalytic activity">
    <reaction evidence="2">
        <text>UDP-N-acetyl-alpha-D-glucosamine = UDP-N-acetyl-alpha-D-mannosamine</text>
        <dbReference type="Rhea" id="RHEA:17213"/>
        <dbReference type="ChEBI" id="CHEBI:57705"/>
        <dbReference type="ChEBI" id="CHEBI:68623"/>
        <dbReference type="EC" id="5.1.3.14"/>
    </reaction>
</comment>
<sequence length="368" mass="41392">MTTKKIICVIGTRPEAIKMAPVIMALKEQKWASIYVLATAQHREMLDQMLALFNIKPNFDLNIMRPNQSLSNLTSKLMDDLDNILRAGAYDLVLAQGDTTSTFASALAAFYLHIPFYHIEAGLRSGNIRHPFPEEINRLLVTQLAALHFAPTLSNKNNLMAAGISENSIYVTGNTVIDALRYISKQPIQNNLHFDKDKRLILVTSHRRENFGKPFQEICTALRKLAAEFDDIEFLFPVHPNPNVTKIAYQELGEIPQIHLTRPLDYNIFVHVLNQSYLVLTDSGGIQEEAPALGKPVLILRETTERTEIIEAGVGKLVPLNADDIFSYTAELLRSKEKYNNMVKTILPYGDGTAAQKIVNVIKDVYFL</sequence>
<dbReference type="PANTHER" id="PTHR43174">
    <property type="entry name" value="UDP-N-ACETYLGLUCOSAMINE 2-EPIMERASE"/>
    <property type="match status" value="1"/>
</dbReference>
<evidence type="ECO:0000256" key="5">
    <source>
        <dbReference type="RuleBase" id="RU003513"/>
    </source>
</evidence>
<dbReference type="SUPFAM" id="SSF53756">
    <property type="entry name" value="UDP-Glycosyltransferase/glycogen phosphorylase"/>
    <property type="match status" value="1"/>
</dbReference>
<dbReference type="Proteomes" id="UP000054854">
    <property type="component" value="Unassembled WGS sequence"/>
</dbReference>
<evidence type="ECO:0000256" key="1">
    <source>
        <dbReference type="ARBA" id="ARBA00023235"/>
    </source>
</evidence>
<evidence type="ECO:0000256" key="3">
    <source>
        <dbReference type="ARBA" id="ARBA00038209"/>
    </source>
</evidence>
<evidence type="ECO:0000313" key="8">
    <source>
        <dbReference type="EMBL" id="STX36438.1"/>
    </source>
</evidence>
<dbReference type="EMBL" id="UGNX01000001">
    <property type="protein sequence ID" value="STX36438.1"/>
    <property type="molecule type" value="Genomic_DNA"/>
</dbReference>
<evidence type="ECO:0000256" key="2">
    <source>
        <dbReference type="ARBA" id="ARBA00036080"/>
    </source>
</evidence>
<organism evidence="8 10">
    <name type="scientific">Legionella cincinnatiensis</name>
    <dbReference type="NCBI Taxonomy" id="28085"/>
    <lineage>
        <taxon>Bacteria</taxon>
        <taxon>Pseudomonadati</taxon>
        <taxon>Pseudomonadota</taxon>
        <taxon>Gammaproteobacteria</taxon>
        <taxon>Legionellales</taxon>
        <taxon>Legionellaceae</taxon>
        <taxon>Legionella</taxon>
    </lineage>
</organism>
<feature type="domain" description="UDP-N-acetylglucosamine 2-epimerase" evidence="6">
    <location>
        <begin position="25"/>
        <end position="363"/>
    </location>
</feature>
<keyword evidence="9" id="KW-1185">Reference proteome</keyword>
<dbReference type="CDD" id="cd03786">
    <property type="entry name" value="GTB_UDP-GlcNAc_2-Epimerase"/>
    <property type="match status" value="1"/>
</dbReference>
<proteinExistence type="inferred from homology"/>
<evidence type="ECO:0000313" key="10">
    <source>
        <dbReference type="Proteomes" id="UP000255316"/>
    </source>
</evidence>
<keyword evidence="1 5" id="KW-0413">Isomerase</keyword>
<gene>
    <name evidence="8" type="primary">wecB_3</name>
    <name evidence="7" type="ORF">Lcin_3429</name>
    <name evidence="8" type="ORF">NCTC12438_03070</name>
</gene>
<reference evidence="8 10" key="2">
    <citation type="submission" date="2018-06" db="EMBL/GenBank/DDBJ databases">
        <authorList>
            <consortium name="Pathogen Informatics"/>
            <person name="Doyle S."/>
        </authorList>
    </citation>
    <scope>NUCLEOTIDE SEQUENCE [LARGE SCALE GENOMIC DNA]</scope>
    <source>
        <strain evidence="8 10">NCTC12438</strain>
    </source>
</reference>
<comment type="similarity">
    <text evidence="3 5">Belongs to the UDP-N-acetylglucosamine 2-epimerase family.</text>
</comment>
<dbReference type="InterPro" id="IPR003331">
    <property type="entry name" value="UDP_GlcNAc_Epimerase_2_dom"/>
</dbReference>
<dbReference type="STRING" id="28085.Lcin_3429"/>
<protein>
    <recommendedName>
        <fullName evidence="4">UDP-N-acetylglucosamine 2-epimerase (non-hydrolyzing)</fullName>
        <ecNumber evidence="4">5.1.3.14</ecNumber>
    </recommendedName>
</protein>
<evidence type="ECO:0000313" key="7">
    <source>
        <dbReference type="EMBL" id="KTC78452.1"/>
    </source>
</evidence>
<dbReference type="InterPro" id="IPR029767">
    <property type="entry name" value="WecB-like"/>
</dbReference>
<dbReference type="Pfam" id="PF02350">
    <property type="entry name" value="Epimerase_2"/>
    <property type="match status" value="1"/>
</dbReference>
<evidence type="ECO:0000256" key="4">
    <source>
        <dbReference type="ARBA" id="ARBA00038858"/>
    </source>
</evidence>
<dbReference type="AlphaFoldDB" id="A0A378IMG3"/>
<accession>A0A378IMG3</accession>
<dbReference type="GO" id="GO:0008761">
    <property type="term" value="F:UDP-N-acetylglucosamine 2-epimerase activity"/>
    <property type="evidence" value="ECO:0007669"/>
    <property type="project" value="UniProtKB-EC"/>
</dbReference>
<dbReference type="PANTHER" id="PTHR43174:SF2">
    <property type="entry name" value="UDP-N-ACETYLGLUCOSAMINE 2-EPIMERASE"/>
    <property type="match status" value="1"/>
</dbReference>
<evidence type="ECO:0000313" key="9">
    <source>
        <dbReference type="Proteomes" id="UP000054854"/>
    </source>
</evidence>
<evidence type="ECO:0000259" key="6">
    <source>
        <dbReference type="Pfam" id="PF02350"/>
    </source>
</evidence>
<dbReference type="EC" id="5.1.3.14" evidence="4"/>
<dbReference type="Proteomes" id="UP000255316">
    <property type="component" value="Unassembled WGS sequence"/>
</dbReference>
<dbReference type="OrthoDB" id="9803238at2"/>
<dbReference type="NCBIfam" id="TIGR00236">
    <property type="entry name" value="wecB"/>
    <property type="match status" value="1"/>
</dbReference>